<dbReference type="Proteomes" id="UP000005536">
    <property type="component" value="Unassembled WGS sequence"/>
</dbReference>
<dbReference type="EMBL" id="ADBF01000004">
    <property type="protein sequence ID" value="EFE51044.1"/>
    <property type="molecule type" value="Genomic_DNA"/>
</dbReference>
<organism evidence="3 4">
    <name type="scientific">Neisseria elongata subsp. glycolytica ATCC 29315</name>
    <dbReference type="NCBI Taxonomy" id="546263"/>
    <lineage>
        <taxon>Bacteria</taxon>
        <taxon>Pseudomonadati</taxon>
        <taxon>Pseudomonadota</taxon>
        <taxon>Betaproteobacteria</taxon>
        <taxon>Neisseriales</taxon>
        <taxon>Neisseriaceae</taxon>
        <taxon>Neisseria</taxon>
    </lineage>
</organism>
<keyword evidence="2" id="KW-1133">Transmembrane helix</keyword>
<feature type="transmembrane region" description="Helical" evidence="2">
    <location>
        <begin position="83"/>
        <end position="109"/>
    </location>
</feature>
<evidence type="ECO:0008006" key="5">
    <source>
        <dbReference type="Google" id="ProtNLM"/>
    </source>
</evidence>
<evidence type="ECO:0000256" key="1">
    <source>
        <dbReference type="SAM" id="MobiDB-lite"/>
    </source>
</evidence>
<proteinExistence type="predicted"/>
<gene>
    <name evidence="3" type="ORF">NEIELOOT_00195</name>
</gene>
<dbReference type="STRING" id="546263.NELON_10470"/>
<accession>D4DMC8</accession>
<name>D4DMC8_NEIEG</name>
<dbReference type="PANTHER" id="PTHR37314">
    <property type="entry name" value="SLR0142 PROTEIN"/>
    <property type="match status" value="1"/>
</dbReference>
<keyword evidence="2" id="KW-0812">Transmembrane</keyword>
<feature type="compositionally biased region" description="Basic residues" evidence="1">
    <location>
        <begin position="7"/>
        <end position="17"/>
    </location>
</feature>
<feature type="region of interest" description="Disordered" evidence="1">
    <location>
        <begin position="1"/>
        <end position="20"/>
    </location>
</feature>
<dbReference type="AlphaFoldDB" id="D4DMC8"/>
<evidence type="ECO:0000313" key="4">
    <source>
        <dbReference type="Proteomes" id="UP000005536"/>
    </source>
</evidence>
<evidence type="ECO:0000313" key="3">
    <source>
        <dbReference type="EMBL" id="EFE51044.1"/>
    </source>
</evidence>
<sequence>MANQREKRVKPSNKHHSQPFWQADKPYLHDCQITDGGFRALGYIMSFLAGAINAGGFFAVQSYTSHITGSMSGAADAAYLGDWHGFFAAMSCVVAFLIGSAHSSWTILWAKRQRFRSSYGLSMWLESLYLLAFGLLGVALSHYGRILLPPTVLLLCFIMGMHNTVMTVLSGGIIRSTHMTGTVTDLGIELGKVLYYRRSKTRNCPTSPSTARKCACCWHSWPPSF</sequence>
<evidence type="ECO:0000256" key="2">
    <source>
        <dbReference type="SAM" id="Phobius"/>
    </source>
</evidence>
<feature type="transmembrane region" description="Helical" evidence="2">
    <location>
        <begin position="40"/>
        <end position="63"/>
    </location>
</feature>
<dbReference type="PANTHER" id="PTHR37314:SF4">
    <property type="entry name" value="UPF0700 TRANSMEMBRANE PROTEIN YOAK"/>
    <property type="match status" value="1"/>
</dbReference>
<dbReference type="InterPro" id="IPR010699">
    <property type="entry name" value="DUF1275"/>
</dbReference>
<protein>
    <recommendedName>
        <fullName evidence="5">DUF1275 family protein</fullName>
    </recommendedName>
</protein>
<feature type="transmembrane region" description="Helical" evidence="2">
    <location>
        <begin position="146"/>
        <end position="169"/>
    </location>
</feature>
<keyword evidence="2" id="KW-0472">Membrane</keyword>
<feature type="transmembrane region" description="Helical" evidence="2">
    <location>
        <begin position="121"/>
        <end position="140"/>
    </location>
</feature>
<comment type="caution">
    <text evidence="3">The sequence shown here is derived from an EMBL/GenBank/DDBJ whole genome shotgun (WGS) entry which is preliminary data.</text>
</comment>
<dbReference type="Pfam" id="PF06912">
    <property type="entry name" value="DUF1275"/>
    <property type="match status" value="1"/>
</dbReference>
<reference evidence="3 4" key="1">
    <citation type="submission" date="2010-02" db="EMBL/GenBank/DDBJ databases">
        <authorList>
            <person name="Weinstock G."/>
            <person name="Sodergren E."/>
            <person name="Clifton S."/>
            <person name="Fulton L."/>
            <person name="Fulton B."/>
            <person name="Courtney L."/>
            <person name="Fronick C."/>
            <person name="Harrison M."/>
            <person name="Strong C."/>
            <person name="Farmer C."/>
            <person name="Delahaunty K."/>
            <person name="Markovic C."/>
            <person name="Hall O."/>
            <person name="Minx P."/>
            <person name="Tomlinson C."/>
            <person name="Mitreva M."/>
            <person name="Nelson J."/>
            <person name="Hou S."/>
            <person name="Wollam A."/>
            <person name="Pepin K.H."/>
            <person name="Johnson M."/>
            <person name="Bhonagiri V."/>
            <person name="Zhang X."/>
            <person name="Suruliraj S."/>
            <person name="Warren W."/>
            <person name="Chinwalla A."/>
            <person name="Mardis E.R."/>
            <person name="Wilson R.K."/>
        </authorList>
    </citation>
    <scope>NUCLEOTIDE SEQUENCE [LARGE SCALE GENOMIC DNA]</scope>
    <source>
        <strain evidence="3 4">ATCC 29315</strain>
    </source>
</reference>